<gene>
    <name evidence="1" type="ORF">OKIOD_LOCUS14188</name>
</gene>
<accession>A0ABN7T6W7</accession>
<protein>
    <submittedName>
        <fullName evidence="1">Oidioi.mRNA.OKI2018_I69.chr2.g5423.t1.cds</fullName>
    </submittedName>
</protein>
<sequence>MKVFAAALALAQADVVQDRVDIILGHLDRLADATLTAGDAKDDRYVAKIQSWAARIVAANGGRGDECDAEVSEAEDVNVFSEDDFCKLNSQINSALSSAARRWACDGRGNVARQAVRRLKKVKNQYARRYCA</sequence>
<reference evidence="1 2" key="1">
    <citation type="submission" date="2021-04" db="EMBL/GenBank/DDBJ databases">
        <authorList>
            <person name="Bliznina A."/>
        </authorList>
    </citation>
    <scope>NUCLEOTIDE SEQUENCE [LARGE SCALE GENOMIC DNA]</scope>
</reference>
<keyword evidence="2" id="KW-1185">Reference proteome</keyword>
<evidence type="ECO:0000313" key="1">
    <source>
        <dbReference type="EMBL" id="CAG5111087.1"/>
    </source>
</evidence>
<dbReference type="EMBL" id="OU015567">
    <property type="protein sequence ID" value="CAG5111087.1"/>
    <property type="molecule type" value="Genomic_DNA"/>
</dbReference>
<proteinExistence type="predicted"/>
<evidence type="ECO:0000313" key="2">
    <source>
        <dbReference type="Proteomes" id="UP001158576"/>
    </source>
</evidence>
<name>A0ABN7T6W7_OIKDI</name>
<dbReference type="Proteomes" id="UP001158576">
    <property type="component" value="Chromosome 2"/>
</dbReference>
<organism evidence="1 2">
    <name type="scientific">Oikopleura dioica</name>
    <name type="common">Tunicate</name>
    <dbReference type="NCBI Taxonomy" id="34765"/>
    <lineage>
        <taxon>Eukaryota</taxon>
        <taxon>Metazoa</taxon>
        <taxon>Chordata</taxon>
        <taxon>Tunicata</taxon>
        <taxon>Appendicularia</taxon>
        <taxon>Copelata</taxon>
        <taxon>Oikopleuridae</taxon>
        <taxon>Oikopleura</taxon>
    </lineage>
</organism>